<name>A0A7G5FIB5_9CORY</name>
<dbReference type="AlphaFoldDB" id="A0A7G5FIB5"/>
<evidence type="ECO:0000256" key="1">
    <source>
        <dbReference type="SAM" id="Coils"/>
    </source>
</evidence>
<keyword evidence="3" id="KW-1185">Reference proteome</keyword>
<gene>
    <name evidence="2" type="ORF">HW450_06580</name>
</gene>
<evidence type="ECO:0000313" key="2">
    <source>
        <dbReference type="EMBL" id="QMV86356.1"/>
    </source>
</evidence>
<protein>
    <submittedName>
        <fullName evidence="2">Uncharacterized protein</fullName>
    </submittedName>
</protein>
<dbReference type="RefSeq" id="WP_182387168.1">
    <property type="nucleotide sequence ID" value="NZ_CP059833.1"/>
</dbReference>
<evidence type="ECO:0000313" key="3">
    <source>
        <dbReference type="Proteomes" id="UP000515570"/>
    </source>
</evidence>
<keyword evidence="1" id="KW-0175">Coiled coil</keyword>
<feature type="coiled-coil region" evidence="1">
    <location>
        <begin position="156"/>
        <end position="183"/>
    </location>
</feature>
<dbReference type="EMBL" id="CP059833">
    <property type="protein sequence ID" value="QMV86356.1"/>
    <property type="molecule type" value="Genomic_DNA"/>
</dbReference>
<reference evidence="2 3" key="1">
    <citation type="submission" date="2020-07" db="EMBL/GenBank/DDBJ databases">
        <title>non toxigenic Corynebacterium sp. nov from a clinical source.</title>
        <authorList>
            <person name="Bernier A.-M."/>
            <person name="Bernard K."/>
        </authorList>
    </citation>
    <scope>NUCLEOTIDE SEQUENCE [LARGE SCALE GENOMIC DNA]</scope>
    <source>
        <strain evidence="3">NML 93-0612</strain>
    </source>
</reference>
<organism evidence="2 3">
    <name type="scientific">Corynebacterium hindlerae</name>
    <dbReference type="NCBI Taxonomy" id="699041"/>
    <lineage>
        <taxon>Bacteria</taxon>
        <taxon>Bacillati</taxon>
        <taxon>Actinomycetota</taxon>
        <taxon>Actinomycetes</taxon>
        <taxon>Mycobacteriales</taxon>
        <taxon>Corynebacteriaceae</taxon>
        <taxon>Corynebacterium</taxon>
    </lineage>
</organism>
<accession>A0A7G5FIB5</accession>
<dbReference type="Proteomes" id="UP000515570">
    <property type="component" value="Chromosome"/>
</dbReference>
<proteinExistence type="predicted"/>
<sequence length="194" mass="21449">MTNFITELKKISPAVQALYNAADSMDNLATLDTWRGNSHEEIRGLLTALADAASITAEALTGDLRDSSHISTNTYLPVLAGSTAALARFYTAAVRDAAEATNPKMLKERFGESSDLNDSWHYYAHVAACAAVGVYPDLSNKLRNAEFRARRKYRAKENYRESALKAEKQVEDLTKENRMLRALIAGHGKKENPQ</sequence>